<gene>
    <name evidence="1" type="ORF">EV652_110332</name>
</gene>
<proteinExistence type="predicted"/>
<keyword evidence="2" id="KW-1185">Reference proteome</keyword>
<evidence type="ECO:0000313" key="2">
    <source>
        <dbReference type="Proteomes" id="UP000294508"/>
    </source>
</evidence>
<organism evidence="1 2">
    <name type="scientific">Kribbella steppae</name>
    <dbReference type="NCBI Taxonomy" id="2512223"/>
    <lineage>
        <taxon>Bacteria</taxon>
        <taxon>Bacillati</taxon>
        <taxon>Actinomycetota</taxon>
        <taxon>Actinomycetes</taxon>
        <taxon>Propionibacteriales</taxon>
        <taxon>Kribbellaceae</taxon>
        <taxon>Kribbella</taxon>
    </lineage>
</organism>
<reference evidence="1 2" key="1">
    <citation type="journal article" date="2015" name="Stand. Genomic Sci.">
        <title>Genomic Encyclopedia of Bacterial and Archaeal Type Strains, Phase III: the genomes of soil and plant-associated and newly described type strains.</title>
        <authorList>
            <person name="Whitman W.B."/>
            <person name="Woyke T."/>
            <person name="Klenk H.P."/>
            <person name="Zhou Y."/>
            <person name="Lilburn T.G."/>
            <person name="Beck B.J."/>
            <person name="De Vos P."/>
            <person name="Vandamme P."/>
            <person name="Eisen J.A."/>
            <person name="Garrity G."/>
            <person name="Hugenholtz P."/>
            <person name="Kyrpides N.C."/>
        </authorList>
    </citation>
    <scope>NUCLEOTIDE SEQUENCE [LARGE SCALE GENOMIC DNA]</scope>
    <source>
        <strain evidence="1 2">VKM Ac-2572</strain>
    </source>
</reference>
<dbReference type="EMBL" id="SLWN01000010">
    <property type="protein sequence ID" value="TCO22346.1"/>
    <property type="molecule type" value="Genomic_DNA"/>
</dbReference>
<dbReference type="Proteomes" id="UP000294508">
    <property type="component" value="Unassembled WGS sequence"/>
</dbReference>
<evidence type="ECO:0000313" key="1">
    <source>
        <dbReference type="EMBL" id="TCO22346.1"/>
    </source>
</evidence>
<dbReference type="AlphaFoldDB" id="A0A4R2H7E5"/>
<name>A0A4R2H7E5_9ACTN</name>
<protein>
    <submittedName>
        <fullName evidence="1">Uncharacterized protein</fullName>
    </submittedName>
</protein>
<accession>A0A4R2H7E5</accession>
<sequence>MNIINNIAAPLYSLDPPLPHGHLWASAGVDGADTESAAVWKIGSPPSS</sequence>
<comment type="caution">
    <text evidence="1">The sequence shown here is derived from an EMBL/GenBank/DDBJ whole genome shotgun (WGS) entry which is preliminary data.</text>
</comment>